<dbReference type="InterPro" id="IPR030868">
    <property type="entry name" value="MqnA"/>
</dbReference>
<protein>
    <recommendedName>
        <fullName evidence="8">Chorismate dehydratase</fullName>
    </recommendedName>
</protein>
<dbReference type="PANTHER" id="PTHR37690:SF1">
    <property type="entry name" value="CHORISMATE DEHYDRATASE"/>
    <property type="match status" value="1"/>
</dbReference>
<evidence type="ECO:0000313" key="6">
    <source>
        <dbReference type="Proteomes" id="UP000029714"/>
    </source>
</evidence>
<dbReference type="SUPFAM" id="SSF53850">
    <property type="entry name" value="Periplasmic binding protein-like II"/>
    <property type="match status" value="1"/>
</dbReference>
<dbReference type="Pfam" id="PF02621">
    <property type="entry name" value="VitK2_biosynth"/>
    <property type="match status" value="1"/>
</dbReference>
<reference evidence="5 6" key="2">
    <citation type="journal article" date="2016" name="Infect. Immun.">
        <title>Helicobacter saguini, a Novel Helicobacter Isolated from Cotton-Top Tamarins with Ulcerative Colitis, Has Proinflammatory Properties and Induces Typhlocolitis and Dysplasia in Gnotobiotic IL-10-/- Mice.</title>
        <authorList>
            <person name="Shen Z."/>
            <person name="Mannion A."/>
            <person name="Whary M.T."/>
            <person name="Muthupalani S."/>
            <person name="Sheh A."/>
            <person name="Feng Y."/>
            <person name="Gong G."/>
            <person name="Vandamme P."/>
            <person name="Holcombe H.R."/>
            <person name="Paster B.J."/>
            <person name="Fox J.G."/>
        </authorList>
    </citation>
    <scope>NUCLEOTIDE SEQUENCE [LARGE SCALE GENOMIC DNA]</scope>
    <source>
        <strain evidence="5 6">MIT 97-6194</strain>
    </source>
</reference>
<accession>A0A347VTU6</accession>
<evidence type="ECO:0000313" key="4">
    <source>
        <dbReference type="EMBL" id="MWV70749.1"/>
    </source>
</evidence>
<evidence type="ECO:0000313" key="7">
    <source>
        <dbReference type="Proteomes" id="UP000477070"/>
    </source>
</evidence>
<dbReference type="InterPro" id="IPR003773">
    <property type="entry name" value="Menaquinone_biosynth"/>
</dbReference>
<proteinExistence type="predicted"/>
<dbReference type="UniPathway" id="UPA00079"/>
<evidence type="ECO:0008006" key="8">
    <source>
        <dbReference type="Google" id="ProtNLM"/>
    </source>
</evidence>
<organism evidence="5 6">
    <name type="scientific">Helicobacter saguini</name>
    <dbReference type="NCBI Taxonomy" id="1548018"/>
    <lineage>
        <taxon>Bacteria</taxon>
        <taxon>Pseudomonadati</taxon>
        <taxon>Campylobacterota</taxon>
        <taxon>Epsilonproteobacteria</taxon>
        <taxon>Campylobacterales</taxon>
        <taxon>Helicobacteraceae</taxon>
        <taxon>Helicobacter</taxon>
    </lineage>
</organism>
<dbReference type="OrthoDB" id="9810112at2"/>
<dbReference type="PANTHER" id="PTHR37690">
    <property type="entry name" value="CHORISMATE DEHYDRATASE"/>
    <property type="match status" value="1"/>
</dbReference>
<dbReference type="EMBL" id="QBIU01000002">
    <property type="protein sequence ID" value="MWV70749.1"/>
    <property type="molecule type" value="Genomic_DNA"/>
</dbReference>
<comment type="pathway">
    <text evidence="1">Quinol/quinone metabolism; menaquinone biosynthesis.</text>
</comment>
<reference evidence="5" key="3">
    <citation type="submission" date="2018-04" db="EMBL/GenBank/DDBJ databases">
        <authorList>
            <person name="Sheh A."/>
            <person name="Shen Z."/>
            <person name="Mannion A.J."/>
            <person name="Fox J.G."/>
        </authorList>
    </citation>
    <scope>NUCLEOTIDE SEQUENCE</scope>
    <source>
        <strain evidence="5">MIT 97-6194</strain>
    </source>
</reference>
<keyword evidence="2" id="KW-0474">Menaquinone biosynthesis</keyword>
<sequence>MESFMESAKLQKLDSNNFDKKLGNIESKNFDSKEIIESRFYKSIKNTNLDSIKLGNIESRFYKDSKNVAFYDMANLWYQKTRLPFVFGRLCFKKNARFYKNLIKQFSVKIGSGKKFKGIKIPYYMLTRRCKELGISQLFAKKYIEKIYYKIENKEKIALLRFYRFGRLKGIKPPKRF</sequence>
<evidence type="ECO:0000313" key="5">
    <source>
        <dbReference type="EMBL" id="TLD94611.1"/>
    </source>
</evidence>
<dbReference type="Proteomes" id="UP000477070">
    <property type="component" value="Unassembled WGS sequence"/>
</dbReference>
<dbReference type="Gene3D" id="3.40.190.10">
    <property type="entry name" value="Periplasmic binding protein-like II"/>
    <property type="match status" value="1"/>
</dbReference>
<keyword evidence="3" id="KW-0456">Lyase</keyword>
<dbReference type="EMBL" id="JRMP02000006">
    <property type="protein sequence ID" value="TLD94611.1"/>
    <property type="molecule type" value="Genomic_DNA"/>
</dbReference>
<dbReference type="STRING" id="1548018.LS64_07795"/>
<dbReference type="GO" id="GO:0016829">
    <property type="term" value="F:lyase activity"/>
    <property type="evidence" value="ECO:0007669"/>
    <property type="project" value="UniProtKB-KW"/>
</dbReference>
<dbReference type="GO" id="GO:0009234">
    <property type="term" value="P:menaquinone biosynthetic process"/>
    <property type="evidence" value="ECO:0007669"/>
    <property type="project" value="UniProtKB-UniPathway"/>
</dbReference>
<evidence type="ECO:0000256" key="2">
    <source>
        <dbReference type="ARBA" id="ARBA00022428"/>
    </source>
</evidence>
<dbReference type="AlphaFoldDB" id="A0A347VTU6"/>
<keyword evidence="6" id="KW-1185">Reference proteome</keyword>
<reference evidence="4 7" key="4">
    <citation type="submission" date="2019-12" db="EMBL/GenBank/DDBJ databases">
        <title>Multi-Generational Helicobacter saguini Isolates.</title>
        <authorList>
            <person name="Mannion A."/>
            <person name="Shen Z."/>
            <person name="Fox J.G."/>
        </authorList>
    </citation>
    <scope>NUCLEOTIDE SEQUENCE [LARGE SCALE GENOMIC DNA]</scope>
    <source>
        <strain evidence="4">16-048</strain>
        <strain evidence="7">16-048 (F4)</strain>
    </source>
</reference>
<evidence type="ECO:0000256" key="3">
    <source>
        <dbReference type="ARBA" id="ARBA00023239"/>
    </source>
</evidence>
<comment type="caution">
    <text evidence="5">The sequence shown here is derived from an EMBL/GenBank/DDBJ whole genome shotgun (WGS) entry which is preliminary data.</text>
</comment>
<reference evidence="5 6" key="1">
    <citation type="journal article" date="2014" name="Genome Announc.">
        <title>Draft genome sequences of eight enterohepatic helicobacter species isolated from both laboratory and wild rodents.</title>
        <authorList>
            <person name="Sheh A."/>
            <person name="Shen Z."/>
            <person name="Fox J.G."/>
        </authorList>
    </citation>
    <scope>NUCLEOTIDE SEQUENCE [LARGE SCALE GENOMIC DNA]</scope>
    <source>
        <strain evidence="5 6">MIT 97-6194</strain>
    </source>
</reference>
<name>A0A347VTU6_9HELI</name>
<gene>
    <name evidence="4" type="ORF">DCO61_12345</name>
    <name evidence="5" type="ORF">LS64_005080</name>
</gene>
<dbReference type="Proteomes" id="UP000029714">
    <property type="component" value="Unassembled WGS sequence"/>
</dbReference>
<evidence type="ECO:0000256" key="1">
    <source>
        <dbReference type="ARBA" id="ARBA00004863"/>
    </source>
</evidence>